<dbReference type="AlphaFoldDB" id="A0A2W5SA14"/>
<feature type="transmembrane region" description="Helical" evidence="5">
    <location>
        <begin position="177"/>
        <end position="197"/>
    </location>
</feature>
<feature type="transmembrane region" description="Helical" evidence="5">
    <location>
        <begin position="344"/>
        <end position="362"/>
    </location>
</feature>
<dbReference type="CDD" id="cd17321">
    <property type="entry name" value="MFS_MMR_MDR_like"/>
    <property type="match status" value="1"/>
</dbReference>
<protein>
    <submittedName>
        <fullName evidence="7">MFS transporter</fullName>
    </submittedName>
</protein>
<accession>A0A2W5SA14</accession>
<dbReference type="Pfam" id="PF07690">
    <property type="entry name" value="MFS_1"/>
    <property type="match status" value="1"/>
</dbReference>
<feature type="transmembrane region" description="Helical" evidence="5">
    <location>
        <begin position="16"/>
        <end position="36"/>
    </location>
</feature>
<reference evidence="7 8" key="1">
    <citation type="submission" date="2017-08" db="EMBL/GenBank/DDBJ databases">
        <title>Infants hospitalized years apart are colonized by the same room-sourced microbial strains.</title>
        <authorList>
            <person name="Brooks B."/>
            <person name="Olm M.R."/>
            <person name="Firek B.A."/>
            <person name="Baker R."/>
            <person name="Thomas B.C."/>
            <person name="Morowitz M.J."/>
            <person name="Banfield J.F."/>
        </authorList>
    </citation>
    <scope>NUCLEOTIDE SEQUENCE [LARGE SCALE GENOMIC DNA]</scope>
    <source>
        <strain evidence="7">S2_003_000_R2_11</strain>
    </source>
</reference>
<dbReference type="PANTHER" id="PTHR42718:SF39">
    <property type="entry name" value="ACTINORHODIN TRANSPORTER-RELATED"/>
    <property type="match status" value="1"/>
</dbReference>
<sequence length="479" mass="50867">MAFTDTTSLHFHPRRWIAMAVLLIAGFMNLIDVTIVNVALPSMQRAFDATSSEIEWVVAAYILAYALFLLPSGRMGDIVGRRRMFVLGVAVFTVASALCGFATSVEMLVGSRVIQAMGAAMMTPQTLAIVPVLFPPKERGLAFSLFGLSAGLATVTGPLLGGFLIGQDIWGLGWRPIFLVNVPVGILAVLGALRFVPRIEGAAELRNDYIGILLAGATLLLVIFPLIEGRQADWPIWCFAMLVASLPMAWVFVRWQFRLAGRGQPQLLPVSLLQNRTFLMGSALLATLFSGIPGFFLVLALYLQSGYGLTPLQSGLTTLPFSVGVLCASLIAGRFGLRAQRARIVVGAGLLCLAMIGLRLAVQTTGEAIDWAIFALPLSIGGLGLGTAVSPLYQTVLGTVGGHDTGSASGAAQAFQQVGAVLGVAIMGELFFSHLGTAADQAGYANALIWALIYNTAAFLAICLVVLFVYRPPKPSEQH</sequence>
<keyword evidence="2 5" id="KW-0812">Transmembrane</keyword>
<evidence type="ECO:0000256" key="5">
    <source>
        <dbReference type="SAM" id="Phobius"/>
    </source>
</evidence>
<comment type="subcellular location">
    <subcellularLocation>
        <location evidence="1">Membrane</location>
        <topology evidence="1">Multi-pass membrane protein</topology>
    </subcellularLocation>
</comment>
<feature type="transmembrane region" description="Helical" evidence="5">
    <location>
        <begin position="315"/>
        <end position="337"/>
    </location>
</feature>
<evidence type="ECO:0000256" key="3">
    <source>
        <dbReference type="ARBA" id="ARBA00022989"/>
    </source>
</evidence>
<dbReference type="PRINTS" id="PR01036">
    <property type="entry name" value="TCRTETB"/>
</dbReference>
<evidence type="ECO:0000313" key="8">
    <source>
        <dbReference type="Proteomes" id="UP000248975"/>
    </source>
</evidence>
<evidence type="ECO:0000256" key="2">
    <source>
        <dbReference type="ARBA" id="ARBA00022692"/>
    </source>
</evidence>
<dbReference type="Proteomes" id="UP000248975">
    <property type="component" value="Unassembled WGS sequence"/>
</dbReference>
<feature type="transmembrane region" description="Helical" evidence="5">
    <location>
        <begin position="85"/>
        <end position="107"/>
    </location>
</feature>
<feature type="transmembrane region" description="Helical" evidence="5">
    <location>
        <begin position="447"/>
        <end position="470"/>
    </location>
</feature>
<dbReference type="PROSITE" id="PS50850">
    <property type="entry name" value="MFS"/>
    <property type="match status" value="1"/>
</dbReference>
<dbReference type="EMBL" id="QFQS01000001">
    <property type="protein sequence ID" value="PZQ99861.1"/>
    <property type="molecule type" value="Genomic_DNA"/>
</dbReference>
<evidence type="ECO:0000256" key="1">
    <source>
        <dbReference type="ARBA" id="ARBA00004141"/>
    </source>
</evidence>
<feature type="transmembrane region" description="Helical" evidence="5">
    <location>
        <begin position="278"/>
        <end position="303"/>
    </location>
</feature>
<feature type="transmembrane region" description="Helical" evidence="5">
    <location>
        <begin position="234"/>
        <end position="257"/>
    </location>
</feature>
<name>A0A2W5SA14_CERSP</name>
<evidence type="ECO:0000259" key="6">
    <source>
        <dbReference type="PROSITE" id="PS50850"/>
    </source>
</evidence>
<dbReference type="InterPro" id="IPR036259">
    <property type="entry name" value="MFS_trans_sf"/>
</dbReference>
<comment type="caution">
    <text evidence="7">The sequence shown here is derived from an EMBL/GenBank/DDBJ whole genome shotgun (WGS) entry which is preliminary data.</text>
</comment>
<feature type="transmembrane region" description="Helical" evidence="5">
    <location>
        <begin position="141"/>
        <end position="165"/>
    </location>
</feature>
<feature type="transmembrane region" description="Helical" evidence="5">
    <location>
        <begin position="113"/>
        <end position="134"/>
    </location>
</feature>
<proteinExistence type="predicted"/>
<dbReference type="Gene3D" id="1.20.1720.10">
    <property type="entry name" value="Multidrug resistance protein D"/>
    <property type="match status" value="1"/>
</dbReference>
<feature type="transmembrane region" description="Helical" evidence="5">
    <location>
        <begin position="368"/>
        <end position="393"/>
    </location>
</feature>
<gene>
    <name evidence="7" type="ORF">DI533_04275</name>
</gene>
<feature type="transmembrane region" description="Helical" evidence="5">
    <location>
        <begin position="209"/>
        <end position="228"/>
    </location>
</feature>
<keyword evidence="4 5" id="KW-0472">Membrane</keyword>
<feature type="domain" description="Major facilitator superfamily (MFS) profile" evidence="6">
    <location>
        <begin position="18"/>
        <end position="475"/>
    </location>
</feature>
<dbReference type="Gene3D" id="1.20.1250.20">
    <property type="entry name" value="MFS general substrate transporter like domains"/>
    <property type="match status" value="1"/>
</dbReference>
<dbReference type="GO" id="GO:0016020">
    <property type="term" value="C:membrane"/>
    <property type="evidence" value="ECO:0007669"/>
    <property type="project" value="UniProtKB-SubCell"/>
</dbReference>
<organism evidence="7 8">
    <name type="scientific">Cereibacter sphaeroides</name>
    <name type="common">Rhodobacter sphaeroides</name>
    <dbReference type="NCBI Taxonomy" id="1063"/>
    <lineage>
        <taxon>Bacteria</taxon>
        <taxon>Pseudomonadati</taxon>
        <taxon>Pseudomonadota</taxon>
        <taxon>Alphaproteobacteria</taxon>
        <taxon>Rhodobacterales</taxon>
        <taxon>Paracoccaceae</taxon>
        <taxon>Cereibacter</taxon>
    </lineage>
</organism>
<dbReference type="InterPro" id="IPR011701">
    <property type="entry name" value="MFS"/>
</dbReference>
<dbReference type="InterPro" id="IPR020846">
    <property type="entry name" value="MFS_dom"/>
</dbReference>
<dbReference type="PANTHER" id="PTHR42718">
    <property type="entry name" value="MAJOR FACILITATOR SUPERFAMILY MULTIDRUG TRANSPORTER MFSC"/>
    <property type="match status" value="1"/>
</dbReference>
<keyword evidence="3 5" id="KW-1133">Transmembrane helix</keyword>
<feature type="transmembrane region" description="Helical" evidence="5">
    <location>
        <begin position="414"/>
        <end position="435"/>
    </location>
</feature>
<dbReference type="GO" id="GO:0022857">
    <property type="term" value="F:transmembrane transporter activity"/>
    <property type="evidence" value="ECO:0007669"/>
    <property type="project" value="InterPro"/>
</dbReference>
<evidence type="ECO:0000313" key="7">
    <source>
        <dbReference type="EMBL" id="PZQ99861.1"/>
    </source>
</evidence>
<dbReference type="SUPFAM" id="SSF103473">
    <property type="entry name" value="MFS general substrate transporter"/>
    <property type="match status" value="1"/>
</dbReference>
<evidence type="ECO:0000256" key="4">
    <source>
        <dbReference type="ARBA" id="ARBA00023136"/>
    </source>
</evidence>
<feature type="transmembrane region" description="Helical" evidence="5">
    <location>
        <begin position="56"/>
        <end position="73"/>
    </location>
</feature>